<proteinExistence type="predicted"/>
<sequence>MQLQPLLQGFVIKTLLLGAISARLKEQPTQASKTQHADQLVIGAYQSFSDFRQVVQNKFNSFLHRQEDVISDEHQNPHRDAPTLISTGSTDSIVKRDYPTYPVNVISYQISSILSATSSSTVEAETSLSDLGLVPISEAPSTSTIPTKSESSTSEVPKTSEPQSSSQIVPESTQKSTVESSTLSSSHSSQPSSSSEASPSTSASSEVTSVGAVNSESAASGSGSAPTEIAPNESGSTGATSTRNISSTSTPLGGPGAESESSREKSIIGIIIGVTIGGLAFGALVIAVFWFFHRRRQQQLIGPDSWEPKETPGGEDLPERSYREFFNAGLYRGHPKQGMELDSTALVEMECHRSGIKQLRGCVELEQPRRVLELDASQTVRRWKSIS</sequence>
<keyword evidence="2" id="KW-1133">Transmembrane helix</keyword>
<evidence type="ECO:0000313" key="4">
    <source>
        <dbReference type="EMBL" id="KAF9747571.1"/>
    </source>
</evidence>
<protein>
    <recommendedName>
        <fullName evidence="6">Mid2 domain-containing protein</fullName>
    </recommendedName>
</protein>
<feature type="compositionally biased region" description="Polar residues" evidence="1">
    <location>
        <begin position="233"/>
        <end position="251"/>
    </location>
</feature>
<evidence type="ECO:0008006" key="6">
    <source>
        <dbReference type="Google" id="ProtNLM"/>
    </source>
</evidence>
<evidence type="ECO:0000256" key="1">
    <source>
        <dbReference type="SAM" id="MobiDB-lite"/>
    </source>
</evidence>
<name>A0A8H7KBN3_BIOOC</name>
<dbReference type="Proteomes" id="UP000616885">
    <property type="component" value="Unassembled WGS sequence"/>
</dbReference>
<dbReference type="EMBL" id="JADCTT010000010">
    <property type="protein sequence ID" value="KAF9747571.1"/>
    <property type="molecule type" value="Genomic_DNA"/>
</dbReference>
<feature type="signal peptide" evidence="3">
    <location>
        <begin position="1"/>
        <end position="21"/>
    </location>
</feature>
<evidence type="ECO:0000313" key="5">
    <source>
        <dbReference type="Proteomes" id="UP000616885"/>
    </source>
</evidence>
<feature type="region of interest" description="Disordered" evidence="1">
    <location>
        <begin position="133"/>
        <end position="263"/>
    </location>
</feature>
<feature type="chain" id="PRO_5034509458" description="Mid2 domain-containing protein" evidence="3">
    <location>
        <begin position="22"/>
        <end position="387"/>
    </location>
</feature>
<dbReference type="AlphaFoldDB" id="A0A8H7KBN3"/>
<keyword evidence="2" id="KW-0472">Membrane</keyword>
<evidence type="ECO:0000256" key="2">
    <source>
        <dbReference type="SAM" id="Phobius"/>
    </source>
</evidence>
<comment type="caution">
    <text evidence="4">The sequence shown here is derived from an EMBL/GenBank/DDBJ whole genome shotgun (WGS) entry which is preliminary data.</text>
</comment>
<feature type="compositionally biased region" description="Low complexity" evidence="1">
    <location>
        <begin position="176"/>
        <end position="225"/>
    </location>
</feature>
<keyword evidence="2" id="KW-0812">Transmembrane</keyword>
<feature type="transmembrane region" description="Helical" evidence="2">
    <location>
        <begin position="267"/>
        <end position="292"/>
    </location>
</feature>
<organism evidence="4 5">
    <name type="scientific">Bionectria ochroleuca</name>
    <name type="common">Gliocladium roseum</name>
    <dbReference type="NCBI Taxonomy" id="29856"/>
    <lineage>
        <taxon>Eukaryota</taxon>
        <taxon>Fungi</taxon>
        <taxon>Dikarya</taxon>
        <taxon>Ascomycota</taxon>
        <taxon>Pezizomycotina</taxon>
        <taxon>Sordariomycetes</taxon>
        <taxon>Hypocreomycetidae</taxon>
        <taxon>Hypocreales</taxon>
        <taxon>Bionectriaceae</taxon>
        <taxon>Clonostachys</taxon>
    </lineage>
</organism>
<evidence type="ECO:0000256" key="3">
    <source>
        <dbReference type="SAM" id="SignalP"/>
    </source>
</evidence>
<feature type="compositionally biased region" description="Polar residues" evidence="1">
    <location>
        <begin position="139"/>
        <end position="175"/>
    </location>
</feature>
<reference evidence="4" key="1">
    <citation type="submission" date="2020-10" db="EMBL/GenBank/DDBJ databases">
        <title>High-Quality Genome Resource of Clonostachys rosea strain S41 by Oxford Nanopore Long-Read Sequencing.</title>
        <authorList>
            <person name="Wang H."/>
        </authorList>
    </citation>
    <scope>NUCLEOTIDE SEQUENCE</scope>
    <source>
        <strain evidence="4">S41</strain>
    </source>
</reference>
<gene>
    <name evidence="4" type="ORF">IM811_002905</name>
</gene>
<keyword evidence="3" id="KW-0732">Signal</keyword>
<accession>A0A8H7KBN3</accession>